<keyword evidence="1" id="KW-0812">Transmembrane</keyword>
<dbReference type="GeneID" id="63826228"/>
<evidence type="ECO:0000256" key="1">
    <source>
        <dbReference type="SAM" id="Phobius"/>
    </source>
</evidence>
<evidence type="ECO:0000313" key="2">
    <source>
        <dbReference type="EMBL" id="KZT05062.1"/>
    </source>
</evidence>
<dbReference type="OrthoDB" id="2729829at2759"/>
<keyword evidence="1" id="KW-0472">Membrane</keyword>
<dbReference type="Proteomes" id="UP000076871">
    <property type="component" value="Unassembled WGS sequence"/>
</dbReference>
<protein>
    <submittedName>
        <fullName evidence="2">Uncharacterized protein</fullName>
    </submittedName>
</protein>
<sequence>MLSAFKSRFISEAPTVEALLASWPAGAAPPRFQGKPKKDLPVDAWLAKVAEACAAQKVPKTRWHEIARHYMSEDVKRKLDEVEKVMRCVSGEKWHWKWSSFGVALRSISCDPKMTEAIKMQRRSGGTWWIIGRGSDKGKSMKTLEPLPVKEPLAWFRLAPKPADKPAAKTAPANPARKVAKKVMVKTVVKTTAVSKADGKKSEPKNQTEVSASFIARTVSVMKGPMQPQPVVPPPPPPPTEITAQVPLWLVAASEAIYSLTNECSTTMTILAAVLITVGSIPSMPTISAGATVTALGSMAVGLGALLREKAIADAERR</sequence>
<dbReference type="EMBL" id="KV427632">
    <property type="protein sequence ID" value="KZT05062.1"/>
    <property type="molecule type" value="Genomic_DNA"/>
</dbReference>
<proteinExistence type="predicted"/>
<keyword evidence="3" id="KW-1185">Reference proteome</keyword>
<organism evidence="2 3">
    <name type="scientific">Laetiporus sulphureus 93-53</name>
    <dbReference type="NCBI Taxonomy" id="1314785"/>
    <lineage>
        <taxon>Eukaryota</taxon>
        <taxon>Fungi</taxon>
        <taxon>Dikarya</taxon>
        <taxon>Basidiomycota</taxon>
        <taxon>Agaricomycotina</taxon>
        <taxon>Agaricomycetes</taxon>
        <taxon>Polyporales</taxon>
        <taxon>Laetiporus</taxon>
    </lineage>
</organism>
<dbReference type="RefSeq" id="XP_040762802.1">
    <property type="nucleotide sequence ID" value="XM_040909199.1"/>
</dbReference>
<dbReference type="InParanoid" id="A0A165DK67"/>
<accession>A0A165DK67</accession>
<reference evidence="2 3" key="1">
    <citation type="journal article" date="2016" name="Mol. Biol. Evol.">
        <title>Comparative Genomics of Early-Diverging Mushroom-Forming Fungi Provides Insights into the Origins of Lignocellulose Decay Capabilities.</title>
        <authorList>
            <person name="Nagy L.G."/>
            <person name="Riley R."/>
            <person name="Tritt A."/>
            <person name="Adam C."/>
            <person name="Daum C."/>
            <person name="Floudas D."/>
            <person name="Sun H."/>
            <person name="Yadav J.S."/>
            <person name="Pangilinan J."/>
            <person name="Larsson K.H."/>
            <person name="Matsuura K."/>
            <person name="Barry K."/>
            <person name="Labutti K."/>
            <person name="Kuo R."/>
            <person name="Ohm R.A."/>
            <person name="Bhattacharya S.S."/>
            <person name="Shirouzu T."/>
            <person name="Yoshinaga Y."/>
            <person name="Martin F.M."/>
            <person name="Grigoriev I.V."/>
            <person name="Hibbett D.S."/>
        </authorList>
    </citation>
    <scope>NUCLEOTIDE SEQUENCE [LARGE SCALE GENOMIC DNA]</scope>
    <source>
        <strain evidence="2 3">93-53</strain>
    </source>
</reference>
<keyword evidence="1" id="KW-1133">Transmembrane helix</keyword>
<feature type="transmembrane region" description="Helical" evidence="1">
    <location>
        <begin position="287"/>
        <end position="307"/>
    </location>
</feature>
<name>A0A165DK67_9APHY</name>
<dbReference type="AlphaFoldDB" id="A0A165DK67"/>
<evidence type="ECO:0000313" key="3">
    <source>
        <dbReference type="Proteomes" id="UP000076871"/>
    </source>
</evidence>
<gene>
    <name evidence="2" type="ORF">LAESUDRAFT_727316</name>
</gene>
<dbReference type="STRING" id="1314785.A0A165DK67"/>